<sequence>MATHIAGVIDIVLDADTRTDVTDDGAVLAGKTREGTPVTVRLAEPATDRLVRDAQLLRPDIYGSPNSVHVAEAARLRDRVRVLEAELERAQRLAPSADLAPVTRIDSPKAV</sequence>
<organism evidence="1 2">
    <name type="scientific">Aeromicrobium phragmitis</name>
    <dbReference type="NCBI Taxonomy" id="2478914"/>
    <lineage>
        <taxon>Bacteria</taxon>
        <taxon>Bacillati</taxon>
        <taxon>Actinomycetota</taxon>
        <taxon>Actinomycetes</taxon>
        <taxon>Propionibacteriales</taxon>
        <taxon>Nocardioidaceae</taxon>
        <taxon>Aeromicrobium</taxon>
    </lineage>
</organism>
<keyword evidence="2" id="KW-1185">Reference proteome</keyword>
<name>A0A3L8PLE1_9ACTN</name>
<dbReference type="EMBL" id="RDBF01000005">
    <property type="protein sequence ID" value="RLV56034.1"/>
    <property type="molecule type" value="Genomic_DNA"/>
</dbReference>
<reference evidence="1 2" key="1">
    <citation type="submission" date="2018-10" db="EMBL/GenBank/DDBJ databases">
        <title>Aeromicrobium sp. 9W16Y-2 whole genome shotgun sequence.</title>
        <authorList>
            <person name="Li F."/>
        </authorList>
    </citation>
    <scope>NUCLEOTIDE SEQUENCE [LARGE SCALE GENOMIC DNA]</scope>
    <source>
        <strain evidence="1 2">9W16Y-2</strain>
    </source>
</reference>
<dbReference type="AlphaFoldDB" id="A0A3L8PLE1"/>
<dbReference type="Proteomes" id="UP000282515">
    <property type="component" value="Unassembled WGS sequence"/>
</dbReference>
<proteinExistence type="predicted"/>
<evidence type="ECO:0000313" key="2">
    <source>
        <dbReference type="Proteomes" id="UP000282515"/>
    </source>
</evidence>
<gene>
    <name evidence="1" type="ORF">D9V41_09095</name>
</gene>
<comment type="caution">
    <text evidence="1">The sequence shown here is derived from an EMBL/GenBank/DDBJ whole genome shotgun (WGS) entry which is preliminary data.</text>
</comment>
<accession>A0A3L8PLE1</accession>
<evidence type="ECO:0000313" key="1">
    <source>
        <dbReference type="EMBL" id="RLV56034.1"/>
    </source>
</evidence>
<protein>
    <submittedName>
        <fullName evidence="1">Uncharacterized protein</fullName>
    </submittedName>
</protein>
<dbReference type="RefSeq" id="WP_121794230.1">
    <property type="nucleotide sequence ID" value="NZ_RDBF01000005.1"/>
</dbReference>